<comment type="similarity">
    <text evidence="2 9">Belongs to the peptidase M3 family.</text>
</comment>
<dbReference type="InterPro" id="IPR001567">
    <property type="entry name" value="Pept_M3A_M3B_dom"/>
</dbReference>
<evidence type="ECO:0000256" key="9">
    <source>
        <dbReference type="RuleBase" id="RU003435"/>
    </source>
</evidence>
<dbReference type="OrthoDB" id="534666at2759"/>
<dbReference type="CDD" id="cd06455">
    <property type="entry name" value="M3A_TOP"/>
    <property type="match status" value="1"/>
</dbReference>
<reference evidence="11 12" key="1">
    <citation type="journal article" date="2018" name="Nat. Ecol. Evol.">
        <title>Pezizomycetes genomes reveal the molecular basis of ectomycorrhizal truffle lifestyle.</title>
        <authorList>
            <person name="Murat C."/>
            <person name="Payen T."/>
            <person name="Noel B."/>
            <person name="Kuo A."/>
            <person name="Morin E."/>
            <person name="Chen J."/>
            <person name="Kohler A."/>
            <person name="Krizsan K."/>
            <person name="Balestrini R."/>
            <person name="Da Silva C."/>
            <person name="Montanini B."/>
            <person name="Hainaut M."/>
            <person name="Levati E."/>
            <person name="Barry K.W."/>
            <person name="Belfiori B."/>
            <person name="Cichocki N."/>
            <person name="Clum A."/>
            <person name="Dockter R.B."/>
            <person name="Fauchery L."/>
            <person name="Guy J."/>
            <person name="Iotti M."/>
            <person name="Le Tacon F."/>
            <person name="Lindquist E.A."/>
            <person name="Lipzen A."/>
            <person name="Malagnac F."/>
            <person name="Mello A."/>
            <person name="Molinier V."/>
            <person name="Miyauchi S."/>
            <person name="Poulain J."/>
            <person name="Riccioni C."/>
            <person name="Rubini A."/>
            <person name="Sitrit Y."/>
            <person name="Splivallo R."/>
            <person name="Traeger S."/>
            <person name="Wang M."/>
            <person name="Zifcakova L."/>
            <person name="Wipf D."/>
            <person name="Zambonelli A."/>
            <person name="Paolocci F."/>
            <person name="Nowrousian M."/>
            <person name="Ottonello S."/>
            <person name="Baldrian P."/>
            <person name="Spatafora J.W."/>
            <person name="Henrissat B."/>
            <person name="Nagy L.G."/>
            <person name="Aury J.M."/>
            <person name="Wincker P."/>
            <person name="Grigoriev I.V."/>
            <person name="Bonfante P."/>
            <person name="Martin F.M."/>
        </authorList>
    </citation>
    <scope>NUCLEOTIDE SEQUENCE [LARGE SCALE GENOMIC DNA]</scope>
    <source>
        <strain evidence="11 12">ATCC MYA-4762</strain>
    </source>
</reference>
<dbReference type="SUPFAM" id="SSF55486">
    <property type="entry name" value="Metalloproteases ('zincins'), catalytic domain"/>
    <property type="match status" value="1"/>
</dbReference>
<feature type="domain" description="Peptidase M3A/M3B catalytic" evidence="10">
    <location>
        <begin position="222"/>
        <end position="685"/>
    </location>
</feature>
<evidence type="ECO:0000313" key="12">
    <source>
        <dbReference type="Proteomes" id="UP000267821"/>
    </source>
</evidence>
<dbReference type="GO" id="GO:0006508">
    <property type="term" value="P:proteolysis"/>
    <property type="evidence" value="ECO:0007669"/>
    <property type="project" value="UniProtKB-KW"/>
</dbReference>
<accession>A0A3N4M856</accession>
<dbReference type="InterPro" id="IPR024079">
    <property type="entry name" value="MetalloPept_cat_dom_sf"/>
</dbReference>
<evidence type="ECO:0000256" key="1">
    <source>
        <dbReference type="ARBA" id="ARBA00004496"/>
    </source>
</evidence>
<name>A0A3N4M856_9PEZI</name>
<organism evidence="11 12">
    <name type="scientific">Terfezia boudieri ATCC MYA-4762</name>
    <dbReference type="NCBI Taxonomy" id="1051890"/>
    <lineage>
        <taxon>Eukaryota</taxon>
        <taxon>Fungi</taxon>
        <taxon>Dikarya</taxon>
        <taxon>Ascomycota</taxon>
        <taxon>Pezizomycotina</taxon>
        <taxon>Pezizomycetes</taxon>
        <taxon>Pezizales</taxon>
        <taxon>Pezizaceae</taxon>
        <taxon>Terfezia</taxon>
    </lineage>
</organism>
<evidence type="ECO:0000256" key="2">
    <source>
        <dbReference type="ARBA" id="ARBA00006040"/>
    </source>
</evidence>
<evidence type="ECO:0000256" key="6">
    <source>
        <dbReference type="ARBA" id="ARBA00022801"/>
    </source>
</evidence>
<proteinExistence type="inferred from homology"/>
<dbReference type="GO" id="GO:0005758">
    <property type="term" value="C:mitochondrial intermembrane space"/>
    <property type="evidence" value="ECO:0007669"/>
    <property type="project" value="TreeGrafter"/>
</dbReference>
<dbReference type="FunFam" id="1.20.1050.40:FF:000001">
    <property type="entry name" value="Thimet oligopeptidase 1"/>
    <property type="match status" value="1"/>
</dbReference>
<comment type="subcellular location">
    <subcellularLocation>
        <location evidence="1">Cytoplasm</location>
    </subcellularLocation>
</comment>
<dbReference type="Proteomes" id="UP000267821">
    <property type="component" value="Unassembled WGS sequence"/>
</dbReference>
<evidence type="ECO:0000256" key="4">
    <source>
        <dbReference type="ARBA" id="ARBA00022670"/>
    </source>
</evidence>
<dbReference type="Gene3D" id="1.10.1370.10">
    <property type="entry name" value="Neurolysin, domain 3"/>
    <property type="match status" value="1"/>
</dbReference>
<dbReference type="EMBL" id="ML121527">
    <property type="protein sequence ID" value="RPB29709.1"/>
    <property type="molecule type" value="Genomic_DNA"/>
</dbReference>
<dbReference type="PANTHER" id="PTHR11804">
    <property type="entry name" value="PROTEASE M3 THIMET OLIGOPEPTIDASE-RELATED"/>
    <property type="match status" value="1"/>
</dbReference>
<dbReference type="AlphaFoldDB" id="A0A3N4M856"/>
<keyword evidence="5 9" id="KW-0479">Metal-binding</keyword>
<evidence type="ECO:0000313" key="11">
    <source>
        <dbReference type="EMBL" id="RPB29709.1"/>
    </source>
</evidence>
<comment type="cofactor">
    <cofactor evidence="9">
        <name>Zn(2+)</name>
        <dbReference type="ChEBI" id="CHEBI:29105"/>
    </cofactor>
    <text evidence="9">Binds 1 zinc ion.</text>
</comment>
<dbReference type="Gene3D" id="1.20.1050.40">
    <property type="entry name" value="Endopeptidase. Chain P, domain 1"/>
    <property type="match status" value="1"/>
</dbReference>
<gene>
    <name evidence="11" type="ORF">L211DRAFT_844648</name>
</gene>
<dbReference type="STRING" id="1051890.A0A3N4M856"/>
<evidence type="ECO:0000256" key="7">
    <source>
        <dbReference type="ARBA" id="ARBA00022833"/>
    </source>
</evidence>
<evidence type="ECO:0000256" key="5">
    <source>
        <dbReference type="ARBA" id="ARBA00022723"/>
    </source>
</evidence>
<keyword evidence="3" id="KW-0963">Cytoplasm</keyword>
<dbReference type="GO" id="GO:0006518">
    <property type="term" value="P:peptide metabolic process"/>
    <property type="evidence" value="ECO:0007669"/>
    <property type="project" value="TreeGrafter"/>
</dbReference>
<dbReference type="InterPro" id="IPR045090">
    <property type="entry name" value="Pept_M3A_M3B"/>
</dbReference>
<dbReference type="InParanoid" id="A0A3N4M856"/>
<dbReference type="FunCoup" id="A0A3N4M856">
    <property type="interactions" value="733"/>
</dbReference>
<keyword evidence="12" id="KW-1185">Reference proteome</keyword>
<dbReference type="PANTHER" id="PTHR11804:SF84">
    <property type="entry name" value="SACCHAROLYSIN"/>
    <property type="match status" value="1"/>
</dbReference>
<dbReference type="InterPro" id="IPR024077">
    <property type="entry name" value="Neurolysin/TOP_dom2"/>
</dbReference>
<sequence>MSPRIPPQAPPAFKHTPQSLLEETRAIIEKSRTLEDGLVRDVKLEEATFENVLGIMARDEDEAGLKSRIIGFYQYVSEDKALRDASSQADKELEDFAIESIMREDIFKLVKAVHNSPASKDLDPESARLLDKTYKSHVRSGLELPVEPERARFKEIKKRLSTIAIDFSKHLNEENGGIWFTLDELEGVPEDVVSGLKKGEAGSENEGKIFLTYKYPDLFPTMKYAVSADVRKRVFMGSENKCNENVPLFKEAITLRDEKARMLGFRNHAEFVLEDKMAKTPEKVMAFLNDLREKLTPGGKRERKVLLELKKKEKEERGENFDGKYYLWDHRYYDRLLLEQEYQLDSQKVAEYFPLSSTIDGMLRIFEEIFGLEFVQMTDKKDLEGITWHEDTKLFQVWNDKPEDGFVGYLYLDLHPREGKYSHAANLNIQPGFVKKDGSRHYPVTALVCNFSKPTKDKPSLLKHEEVTTLFHELGHGIHNLVAETKYSRFHGTSVVGDFVEAPSQMLENWCWTPAQITSLSSHYLTSEKMPSSLVDTIIKAKHVNDALFNLRQLHFAIFDMRMHNIPSPGVIETIQPTIEYNRLRTEIAGLDGPEGGTLEYANGQATFGHLMGRYDAGYYGYLWSQVFSMDMFYTAFKRDPMSGAEGRRYRRVVLRRGGSRDEMEVLKEFLGREPNSKAFLEELGIAA</sequence>
<keyword evidence="6 9" id="KW-0378">Hydrolase</keyword>
<evidence type="ECO:0000259" key="10">
    <source>
        <dbReference type="Pfam" id="PF01432"/>
    </source>
</evidence>
<dbReference type="FunFam" id="3.40.390.10:FF:000006">
    <property type="entry name" value="Thimet oligopeptidase 1"/>
    <property type="match status" value="1"/>
</dbReference>
<dbReference type="Pfam" id="PF01432">
    <property type="entry name" value="Peptidase_M3"/>
    <property type="match status" value="1"/>
</dbReference>
<dbReference type="Gene3D" id="3.40.390.10">
    <property type="entry name" value="Collagenase (Catalytic Domain)"/>
    <property type="match status" value="1"/>
</dbReference>
<keyword evidence="8 9" id="KW-0482">Metalloprotease</keyword>
<dbReference type="InterPro" id="IPR024080">
    <property type="entry name" value="Neurolysin/TOP_N"/>
</dbReference>
<keyword evidence="4 9" id="KW-0645">Protease</keyword>
<dbReference type="GO" id="GO:0004222">
    <property type="term" value="F:metalloendopeptidase activity"/>
    <property type="evidence" value="ECO:0007669"/>
    <property type="project" value="InterPro"/>
</dbReference>
<keyword evidence="7 9" id="KW-0862">Zinc</keyword>
<protein>
    <submittedName>
        <fullName evidence="11">Zincin</fullName>
    </submittedName>
</protein>
<dbReference type="GO" id="GO:0046872">
    <property type="term" value="F:metal ion binding"/>
    <property type="evidence" value="ECO:0007669"/>
    <property type="project" value="UniProtKB-UniRule"/>
</dbReference>
<evidence type="ECO:0000256" key="8">
    <source>
        <dbReference type="ARBA" id="ARBA00023049"/>
    </source>
</evidence>
<evidence type="ECO:0000256" key="3">
    <source>
        <dbReference type="ARBA" id="ARBA00022490"/>
    </source>
</evidence>